<dbReference type="EMBL" id="UINC01228625">
    <property type="protein sequence ID" value="SVE60019.1"/>
    <property type="molecule type" value="Genomic_DNA"/>
</dbReference>
<dbReference type="GO" id="GO:0008784">
    <property type="term" value="F:alanine racemase activity"/>
    <property type="evidence" value="ECO:0007669"/>
    <property type="project" value="InterPro"/>
</dbReference>
<comment type="cofactor">
    <cofactor evidence="1">
        <name>pyridoxal 5'-phosphate</name>
        <dbReference type="ChEBI" id="CHEBI:597326"/>
    </cofactor>
</comment>
<evidence type="ECO:0000256" key="1">
    <source>
        <dbReference type="ARBA" id="ARBA00001933"/>
    </source>
</evidence>
<keyword evidence="3" id="KW-0413">Isomerase</keyword>
<dbReference type="InterPro" id="IPR029066">
    <property type="entry name" value="PLP-binding_barrel"/>
</dbReference>
<gene>
    <name evidence="5" type="ORF">METZ01_LOCUS512873</name>
</gene>
<evidence type="ECO:0000313" key="5">
    <source>
        <dbReference type="EMBL" id="SVE60019.1"/>
    </source>
</evidence>
<reference evidence="5" key="1">
    <citation type="submission" date="2018-05" db="EMBL/GenBank/DDBJ databases">
        <authorList>
            <person name="Lanie J.A."/>
            <person name="Ng W.-L."/>
            <person name="Kazmierczak K.M."/>
            <person name="Andrzejewski T.M."/>
            <person name="Davidsen T.M."/>
            <person name="Wayne K.J."/>
            <person name="Tettelin H."/>
            <person name="Glass J.I."/>
            <person name="Rusch D."/>
            <person name="Podicherti R."/>
            <person name="Tsui H.-C.T."/>
            <person name="Winkler M.E."/>
        </authorList>
    </citation>
    <scope>NUCLEOTIDE SEQUENCE</scope>
</reference>
<dbReference type="Gene3D" id="3.20.20.10">
    <property type="entry name" value="Alanine racemase"/>
    <property type="match status" value="1"/>
</dbReference>
<name>A0A383ETP9_9ZZZZ</name>
<dbReference type="InterPro" id="IPR020622">
    <property type="entry name" value="Ala_racemase_pyridoxalP-BS"/>
</dbReference>
<dbReference type="PRINTS" id="PR00992">
    <property type="entry name" value="ALARACEMASE"/>
</dbReference>
<sequence>MRCWAEIDLAALERNLGLIRAALPQGIRYVSVVKADAYGHGIHPTAARLMQSGVDLFAVANVREATEIREMGSGWPILVLGPLLPEEDPSLATHDLIATISCTNELDRFAAVAREANKTLPIHLKIDTGMGRMGAWWEEAVALLQDAQSRPELKLEGALTHFADPKDIEFTGQQRKIFLDILR</sequence>
<dbReference type="SUPFAM" id="SSF51419">
    <property type="entry name" value="PLP-binding barrel"/>
    <property type="match status" value="1"/>
</dbReference>
<dbReference type="PANTHER" id="PTHR30511:SF0">
    <property type="entry name" value="ALANINE RACEMASE, CATABOLIC-RELATED"/>
    <property type="match status" value="1"/>
</dbReference>
<dbReference type="AlphaFoldDB" id="A0A383ETP9"/>
<evidence type="ECO:0000256" key="3">
    <source>
        <dbReference type="ARBA" id="ARBA00023235"/>
    </source>
</evidence>
<organism evidence="5">
    <name type="scientific">marine metagenome</name>
    <dbReference type="NCBI Taxonomy" id="408172"/>
    <lineage>
        <taxon>unclassified sequences</taxon>
        <taxon>metagenomes</taxon>
        <taxon>ecological metagenomes</taxon>
    </lineage>
</organism>
<feature type="non-terminal residue" evidence="5">
    <location>
        <position position="183"/>
    </location>
</feature>
<dbReference type="GO" id="GO:0030632">
    <property type="term" value="P:D-alanine biosynthetic process"/>
    <property type="evidence" value="ECO:0007669"/>
    <property type="project" value="TreeGrafter"/>
</dbReference>
<dbReference type="Pfam" id="PF01168">
    <property type="entry name" value="Ala_racemase_N"/>
    <property type="match status" value="1"/>
</dbReference>
<dbReference type="GO" id="GO:0005829">
    <property type="term" value="C:cytosol"/>
    <property type="evidence" value="ECO:0007669"/>
    <property type="project" value="TreeGrafter"/>
</dbReference>
<feature type="domain" description="Alanine racemase N-terminal" evidence="4">
    <location>
        <begin position="7"/>
        <end position="181"/>
    </location>
</feature>
<dbReference type="InterPro" id="IPR001608">
    <property type="entry name" value="Ala_racemase_N"/>
</dbReference>
<dbReference type="PROSITE" id="PS00395">
    <property type="entry name" value="ALANINE_RACEMASE"/>
    <property type="match status" value="1"/>
</dbReference>
<proteinExistence type="predicted"/>
<dbReference type="GO" id="GO:0030170">
    <property type="term" value="F:pyridoxal phosphate binding"/>
    <property type="evidence" value="ECO:0007669"/>
    <property type="project" value="TreeGrafter"/>
</dbReference>
<evidence type="ECO:0000259" key="4">
    <source>
        <dbReference type="Pfam" id="PF01168"/>
    </source>
</evidence>
<dbReference type="InterPro" id="IPR000821">
    <property type="entry name" value="Ala_racemase"/>
</dbReference>
<accession>A0A383ETP9</accession>
<keyword evidence="2" id="KW-0663">Pyridoxal phosphate</keyword>
<dbReference type="PANTHER" id="PTHR30511">
    <property type="entry name" value="ALANINE RACEMASE"/>
    <property type="match status" value="1"/>
</dbReference>
<protein>
    <recommendedName>
        <fullName evidence="4">Alanine racemase N-terminal domain-containing protein</fullName>
    </recommendedName>
</protein>
<evidence type="ECO:0000256" key="2">
    <source>
        <dbReference type="ARBA" id="ARBA00022898"/>
    </source>
</evidence>